<dbReference type="SUPFAM" id="SSF53335">
    <property type="entry name" value="S-adenosyl-L-methionine-dependent methyltransferases"/>
    <property type="match status" value="1"/>
</dbReference>
<accession>A0ABS5G3M2</accession>
<organism evidence="2 3">
    <name type="scientific">Bradyrhizobium denitrificans</name>
    <dbReference type="NCBI Taxonomy" id="2734912"/>
    <lineage>
        <taxon>Bacteria</taxon>
        <taxon>Pseudomonadati</taxon>
        <taxon>Pseudomonadota</taxon>
        <taxon>Alphaproteobacteria</taxon>
        <taxon>Hyphomicrobiales</taxon>
        <taxon>Nitrobacteraceae</taxon>
        <taxon>Bradyrhizobium</taxon>
    </lineage>
</organism>
<evidence type="ECO:0000259" key="1">
    <source>
        <dbReference type="Pfam" id="PF13649"/>
    </source>
</evidence>
<dbReference type="InterPro" id="IPR041698">
    <property type="entry name" value="Methyltransf_25"/>
</dbReference>
<protein>
    <recommendedName>
        <fullName evidence="1">Methyltransferase domain-containing protein</fullName>
    </recommendedName>
</protein>
<gene>
    <name evidence="2" type="ORF">JQ619_05960</name>
</gene>
<evidence type="ECO:0000313" key="2">
    <source>
        <dbReference type="EMBL" id="MBR1135301.1"/>
    </source>
</evidence>
<sequence length="229" mass="25427">MLTLFPSTNPERYAREFLGQEPRQIFSEIYRKKLWGGRFSMGPCSGSGSRDPTVVAPYVEAVRCFLSKLGGPSVVDVGCGDFHVGSRLVTCAGRYIGCDVVDFVIAENQRRHPGVEFVVCDAVTDDLPRGDVVLVRQVLQHLDNRQVAQILPKLCNYRYAIITEHIPGFADFIPNLDKAAGPDHRVNFGSGLVLTEPPFNLRADNIRVLCEVTEFGGIIQTTLYERPTL</sequence>
<feature type="domain" description="Methyltransferase" evidence="1">
    <location>
        <begin position="74"/>
        <end position="154"/>
    </location>
</feature>
<dbReference type="RefSeq" id="WP_172235424.1">
    <property type="nucleotide sequence ID" value="NZ_JABFDP010000001.1"/>
</dbReference>
<dbReference type="Gene3D" id="3.40.50.150">
    <property type="entry name" value="Vaccinia Virus protein VP39"/>
    <property type="match status" value="1"/>
</dbReference>
<proteinExistence type="predicted"/>
<comment type="caution">
    <text evidence="2">The sequence shown here is derived from an EMBL/GenBank/DDBJ whole genome shotgun (WGS) entry which is preliminary data.</text>
</comment>
<dbReference type="EMBL" id="JAFCLK010000005">
    <property type="protein sequence ID" value="MBR1135301.1"/>
    <property type="molecule type" value="Genomic_DNA"/>
</dbReference>
<name>A0ABS5G3M2_9BRAD</name>
<keyword evidence="3" id="KW-1185">Reference proteome</keyword>
<dbReference type="Pfam" id="PF13649">
    <property type="entry name" value="Methyltransf_25"/>
    <property type="match status" value="1"/>
</dbReference>
<dbReference type="CDD" id="cd02440">
    <property type="entry name" value="AdoMet_MTases"/>
    <property type="match status" value="1"/>
</dbReference>
<dbReference type="Proteomes" id="UP001314635">
    <property type="component" value="Unassembled WGS sequence"/>
</dbReference>
<dbReference type="InterPro" id="IPR029063">
    <property type="entry name" value="SAM-dependent_MTases_sf"/>
</dbReference>
<evidence type="ECO:0000313" key="3">
    <source>
        <dbReference type="Proteomes" id="UP001314635"/>
    </source>
</evidence>
<reference evidence="3" key="1">
    <citation type="journal article" date="2021" name="ISME J.">
        <title>Evolutionary origin and ecological implication of a unique nif island in free-living Bradyrhizobium lineages.</title>
        <authorList>
            <person name="Tao J."/>
        </authorList>
    </citation>
    <scope>NUCLEOTIDE SEQUENCE [LARGE SCALE GENOMIC DNA]</scope>
    <source>
        <strain evidence="3">SZCCT0094</strain>
    </source>
</reference>